<dbReference type="AlphaFoldDB" id="A0A397ZWB6"/>
<reference evidence="2 3" key="1">
    <citation type="submission" date="2018-06" db="EMBL/GenBank/DDBJ databases">
        <title>WGS assembly of Brassica rapa FPsc.</title>
        <authorList>
            <person name="Bowman J."/>
            <person name="Kohchi T."/>
            <person name="Yamato K."/>
            <person name="Jenkins J."/>
            <person name="Shu S."/>
            <person name="Ishizaki K."/>
            <person name="Yamaoka S."/>
            <person name="Nishihama R."/>
            <person name="Nakamura Y."/>
            <person name="Berger F."/>
            <person name="Adam C."/>
            <person name="Aki S."/>
            <person name="Althoff F."/>
            <person name="Araki T."/>
            <person name="Arteaga-Vazquez M."/>
            <person name="Balasubrmanian S."/>
            <person name="Bauer D."/>
            <person name="Boehm C."/>
            <person name="Briginshaw L."/>
            <person name="Caballero-Perez J."/>
            <person name="Catarino B."/>
            <person name="Chen F."/>
            <person name="Chiyoda S."/>
            <person name="Chovatia M."/>
            <person name="Davies K."/>
            <person name="Delmans M."/>
            <person name="Demura T."/>
            <person name="Dierschke T."/>
            <person name="Dolan L."/>
            <person name="Dorantes-Acosta A."/>
            <person name="Eklund D."/>
            <person name="Florent S."/>
            <person name="Flores-Sandoval E."/>
            <person name="Fujiyama A."/>
            <person name="Fukuzawa H."/>
            <person name="Galik B."/>
            <person name="Grimanelli D."/>
            <person name="Grimwood J."/>
            <person name="Grossniklaus U."/>
            <person name="Hamada T."/>
            <person name="Haseloff J."/>
            <person name="Hetherington A."/>
            <person name="Higo A."/>
            <person name="Hirakawa Y."/>
            <person name="Hundley H."/>
            <person name="Ikeda Y."/>
            <person name="Inoue K."/>
            <person name="Inoue S."/>
            <person name="Ishida S."/>
            <person name="Jia Q."/>
            <person name="Kakita M."/>
            <person name="Kanazawa T."/>
            <person name="Kawai Y."/>
            <person name="Kawashima T."/>
            <person name="Kennedy M."/>
            <person name="Kinose K."/>
            <person name="Kinoshita T."/>
            <person name="Kohara Y."/>
            <person name="Koide E."/>
            <person name="Komatsu K."/>
            <person name="Kopischke S."/>
            <person name="Kubo M."/>
            <person name="Kyozuka J."/>
            <person name="Lagercrantz U."/>
            <person name="Lin S."/>
            <person name="Lindquist E."/>
            <person name="Lipzen A."/>
            <person name="Lu C."/>
            <person name="Luna E."/>
            <person name="Martienssen R."/>
            <person name="Minamino N."/>
            <person name="Mizutani M."/>
            <person name="Mizutani M."/>
            <person name="Mochizuki N."/>
            <person name="Monte I."/>
            <person name="Mosher R."/>
            <person name="Nagasaki H."/>
            <person name="Nakagami H."/>
            <person name="Naramoto S."/>
            <person name="Nishitani K."/>
            <person name="Ohtani M."/>
            <person name="Okamoto T."/>
            <person name="Okumura M."/>
            <person name="Phillips J."/>
            <person name="Pollak B."/>
            <person name="Reinders A."/>
            <person name="Roevekamp M."/>
            <person name="Sano R."/>
            <person name="Sawa S."/>
            <person name="Schmid M."/>
            <person name="Shirakawa M."/>
            <person name="Solano R."/>
            <person name="Spunde A."/>
            <person name="Suetsugu N."/>
            <person name="Sugano S."/>
            <person name="Sugiyama A."/>
            <person name="Sun R."/>
            <person name="Suzuki Y."/>
            <person name="Takenaka M."/>
            <person name="Takezawa D."/>
            <person name="Tomogane H."/>
            <person name="Tsuzuki M."/>
            <person name="Ueda T."/>
            <person name="Umeda M."/>
            <person name="Ward J."/>
            <person name="Watanabe Y."/>
            <person name="Yazaki K."/>
            <person name="Yokoyama R."/>
            <person name="Yoshitake Y."/>
            <person name="Yotsui I."/>
            <person name="Zachgo S."/>
            <person name="Schmutz J."/>
        </authorList>
    </citation>
    <scope>NUCLEOTIDE SEQUENCE [LARGE SCALE GENOMIC DNA]</scope>
    <source>
        <strain evidence="3">cv. B-3</strain>
    </source>
</reference>
<dbReference type="EMBL" id="CM010631">
    <property type="protein sequence ID" value="RID67206.1"/>
    <property type="molecule type" value="Genomic_DNA"/>
</dbReference>
<protein>
    <submittedName>
        <fullName evidence="2">Uncharacterized protein</fullName>
    </submittedName>
</protein>
<organism evidence="2 3">
    <name type="scientific">Brassica campestris</name>
    <name type="common">Field mustard</name>
    <dbReference type="NCBI Taxonomy" id="3711"/>
    <lineage>
        <taxon>Eukaryota</taxon>
        <taxon>Viridiplantae</taxon>
        <taxon>Streptophyta</taxon>
        <taxon>Embryophyta</taxon>
        <taxon>Tracheophyta</taxon>
        <taxon>Spermatophyta</taxon>
        <taxon>Magnoliopsida</taxon>
        <taxon>eudicotyledons</taxon>
        <taxon>Gunneridae</taxon>
        <taxon>Pentapetalae</taxon>
        <taxon>rosids</taxon>
        <taxon>malvids</taxon>
        <taxon>Brassicales</taxon>
        <taxon>Brassicaceae</taxon>
        <taxon>Brassiceae</taxon>
        <taxon>Brassica</taxon>
    </lineage>
</organism>
<feature type="region of interest" description="Disordered" evidence="1">
    <location>
        <begin position="1"/>
        <end position="21"/>
    </location>
</feature>
<dbReference type="Proteomes" id="UP000264353">
    <property type="component" value="Chromosome A4"/>
</dbReference>
<accession>A0A397ZWB6</accession>
<evidence type="ECO:0000313" key="3">
    <source>
        <dbReference type="Proteomes" id="UP000264353"/>
    </source>
</evidence>
<proteinExistence type="predicted"/>
<sequence>MNPDGFPTGNLSTTGKEFVGRSTADDQVESLKEAMANINLADLTQEELRDLHKKLLSFHEKLAQRAEVLKGK</sequence>
<gene>
    <name evidence="2" type="ORF">BRARA_D02297</name>
</gene>
<name>A0A397ZWB6_BRACM</name>
<evidence type="ECO:0000256" key="1">
    <source>
        <dbReference type="SAM" id="MobiDB-lite"/>
    </source>
</evidence>
<evidence type="ECO:0000313" key="2">
    <source>
        <dbReference type="EMBL" id="RID67206.1"/>
    </source>
</evidence>